<sequence>MATKCRTCSEIHLMADHHLHYSVFDIPCAAPAVGRIRILVDWMGQIVSQKVVANGDPWKDVDEPIHWYCQLLHLALSICQGSPETQQEIEEYILSSWVITGNKDGLDKPPDLMLTILSILGPQSQNRDSFTILVCGKWTIPPRILPLYHLLQRMHDPYPALEVMEEGPSDFCLAKMFKSMRKHLVRIVMRFVKAYPPKFALLDENYGFVDTKFNEHLQKNLNIEDSVNIKTWPAFFHRVQWGNMAKMGKGNFCELLRGAIWQDMWEARASHESRGESLGSYFQTQRYPREELGAWLLEPHSMEEKIAERLTTGSQRISCKFFQLQMDSWQDPVLVVSSGPRKPTRVMPVYVL</sequence>
<keyword evidence="2" id="KW-1185">Reference proteome</keyword>
<accession>A0A4Y7TIE2</accession>
<proteinExistence type="predicted"/>
<dbReference type="Proteomes" id="UP000298030">
    <property type="component" value="Unassembled WGS sequence"/>
</dbReference>
<dbReference type="EMBL" id="QPFP01000012">
    <property type="protein sequence ID" value="TEB33322.1"/>
    <property type="molecule type" value="Genomic_DNA"/>
</dbReference>
<reference evidence="1 2" key="1">
    <citation type="journal article" date="2019" name="Nat. Ecol. Evol.">
        <title>Megaphylogeny resolves global patterns of mushroom evolution.</title>
        <authorList>
            <person name="Varga T."/>
            <person name="Krizsan K."/>
            <person name="Foldi C."/>
            <person name="Dima B."/>
            <person name="Sanchez-Garcia M."/>
            <person name="Sanchez-Ramirez S."/>
            <person name="Szollosi G.J."/>
            <person name="Szarkandi J.G."/>
            <person name="Papp V."/>
            <person name="Albert L."/>
            <person name="Andreopoulos W."/>
            <person name="Angelini C."/>
            <person name="Antonin V."/>
            <person name="Barry K.W."/>
            <person name="Bougher N.L."/>
            <person name="Buchanan P."/>
            <person name="Buyck B."/>
            <person name="Bense V."/>
            <person name="Catcheside P."/>
            <person name="Chovatia M."/>
            <person name="Cooper J."/>
            <person name="Damon W."/>
            <person name="Desjardin D."/>
            <person name="Finy P."/>
            <person name="Geml J."/>
            <person name="Haridas S."/>
            <person name="Hughes K."/>
            <person name="Justo A."/>
            <person name="Karasinski D."/>
            <person name="Kautmanova I."/>
            <person name="Kiss B."/>
            <person name="Kocsube S."/>
            <person name="Kotiranta H."/>
            <person name="LaButti K.M."/>
            <person name="Lechner B.E."/>
            <person name="Liimatainen K."/>
            <person name="Lipzen A."/>
            <person name="Lukacs Z."/>
            <person name="Mihaltcheva S."/>
            <person name="Morgado L.N."/>
            <person name="Niskanen T."/>
            <person name="Noordeloos M.E."/>
            <person name="Ohm R.A."/>
            <person name="Ortiz-Santana B."/>
            <person name="Ovrebo C."/>
            <person name="Racz N."/>
            <person name="Riley R."/>
            <person name="Savchenko A."/>
            <person name="Shiryaev A."/>
            <person name="Soop K."/>
            <person name="Spirin V."/>
            <person name="Szebenyi C."/>
            <person name="Tomsovsky M."/>
            <person name="Tulloss R.E."/>
            <person name="Uehling J."/>
            <person name="Grigoriev I.V."/>
            <person name="Vagvolgyi C."/>
            <person name="Papp T."/>
            <person name="Martin F.M."/>
            <person name="Miettinen O."/>
            <person name="Hibbett D.S."/>
            <person name="Nagy L.G."/>
        </authorList>
    </citation>
    <scope>NUCLEOTIDE SEQUENCE [LARGE SCALE GENOMIC DNA]</scope>
    <source>
        <strain evidence="1 2">FP101781</strain>
    </source>
</reference>
<evidence type="ECO:0000313" key="2">
    <source>
        <dbReference type="Proteomes" id="UP000298030"/>
    </source>
</evidence>
<name>A0A4Y7TIE2_COPMI</name>
<protein>
    <submittedName>
        <fullName evidence="1">Uncharacterized protein</fullName>
    </submittedName>
</protein>
<dbReference type="AlphaFoldDB" id="A0A4Y7TIE2"/>
<evidence type="ECO:0000313" key="1">
    <source>
        <dbReference type="EMBL" id="TEB33322.1"/>
    </source>
</evidence>
<comment type="caution">
    <text evidence="1">The sequence shown here is derived from an EMBL/GenBank/DDBJ whole genome shotgun (WGS) entry which is preliminary data.</text>
</comment>
<gene>
    <name evidence="1" type="ORF">FA13DRAFT_1708162</name>
</gene>
<dbReference type="STRING" id="71717.A0A4Y7TIE2"/>
<organism evidence="1 2">
    <name type="scientific">Coprinellus micaceus</name>
    <name type="common">Glistening ink-cap mushroom</name>
    <name type="synonym">Coprinus micaceus</name>
    <dbReference type="NCBI Taxonomy" id="71717"/>
    <lineage>
        <taxon>Eukaryota</taxon>
        <taxon>Fungi</taxon>
        <taxon>Dikarya</taxon>
        <taxon>Basidiomycota</taxon>
        <taxon>Agaricomycotina</taxon>
        <taxon>Agaricomycetes</taxon>
        <taxon>Agaricomycetidae</taxon>
        <taxon>Agaricales</taxon>
        <taxon>Agaricineae</taxon>
        <taxon>Psathyrellaceae</taxon>
        <taxon>Coprinellus</taxon>
    </lineage>
</organism>